<proteinExistence type="predicted"/>
<sequence>MDQQQFGNIKSSFTTHCLVDLLDYIYKNLGKRKTSVTLTFIGFQKAFDFVHHTTIITKAINLQLHPSLVSWLSDFLSHKN</sequence>
<protein>
    <recommendedName>
        <fullName evidence="3">Reverse transcriptase domain-containing protein</fullName>
    </recommendedName>
</protein>
<reference evidence="1 2" key="1">
    <citation type="submission" date="2019-05" db="EMBL/GenBank/DDBJ databases">
        <title>Another draft genome of Portunus trituberculatus and its Hox gene families provides insights of decapod evolution.</title>
        <authorList>
            <person name="Jeong J.-H."/>
            <person name="Song I."/>
            <person name="Kim S."/>
            <person name="Choi T."/>
            <person name="Kim D."/>
            <person name="Ryu S."/>
            <person name="Kim W."/>
        </authorList>
    </citation>
    <scope>NUCLEOTIDE SEQUENCE [LARGE SCALE GENOMIC DNA]</scope>
    <source>
        <tissue evidence="1">Muscle</tissue>
    </source>
</reference>
<comment type="caution">
    <text evidence="1">The sequence shown here is derived from an EMBL/GenBank/DDBJ whole genome shotgun (WGS) entry which is preliminary data.</text>
</comment>
<dbReference type="AlphaFoldDB" id="A0A5B7H8P7"/>
<dbReference type="Proteomes" id="UP000324222">
    <property type="component" value="Unassembled WGS sequence"/>
</dbReference>
<name>A0A5B7H8P7_PORTR</name>
<evidence type="ECO:0000313" key="2">
    <source>
        <dbReference type="Proteomes" id="UP000324222"/>
    </source>
</evidence>
<keyword evidence="2" id="KW-1185">Reference proteome</keyword>
<gene>
    <name evidence="1" type="ORF">E2C01_061639</name>
</gene>
<evidence type="ECO:0000313" key="1">
    <source>
        <dbReference type="EMBL" id="MPC67462.1"/>
    </source>
</evidence>
<dbReference type="OrthoDB" id="6381911at2759"/>
<organism evidence="1 2">
    <name type="scientific">Portunus trituberculatus</name>
    <name type="common">Swimming crab</name>
    <name type="synonym">Neptunus trituberculatus</name>
    <dbReference type="NCBI Taxonomy" id="210409"/>
    <lineage>
        <taxon>Eukaryota</taxon>
        <taxon>Metazoa</taxon>
        <taxon>Ecdysozoa</taxon>
        <taxon>Arthropoda</taxon>
        <taxon>Crustacea</taxon>
        <taxon>Multicrustacea</taxon>
        <taxon>Malacostraca</taxon>
        <taxon>Eumalacostraca</taxon>
        <taxon>Eucarida</taxon>
        <taxon>Decapoda</taxon>
        <taxon>Pleocyemata</taxon>
        <taxon>Brachyura</taxon>
        <taxon>Eubrachyura</taxon>
        <taxon>Portunoidea</taxon>
        <taxon>Portunidae</taxon>
        <taxon>Portuninae</taxon>
        <taxon>Portunus</taxon>
    </lineage>
</organism>
<accession>A0A5B7H8P7</accession>
<evidence type="ECO:0008006" key="3">
    <source>
        <dbReference type="Google" id="ProtNLM"/>
    </source>
</evidence>
<dbReference type="EMBL" id="VSRR010026279">
    <property type="protein sequence ID" value="MPC67462.1"/>
    <property type="molecule type" value="Genomic_DNA"/>
</dbReference>